<dbReference type="PROSITE" id="PS51755">
    <property type="entry name" value="OMPR_PHOB"/>
    <property type="match status" value="1"/>
</dbReference>
<feature type="modified residue" description="4-aspartylphosphate" evidence="7">
    <location>
        <position position="51"/>
    </location>
</feature>
<dbReference type="SUPFAM" id="SSF46894">
    <property type="entry name" value="C-terminal effector domain of the bipartite response regulators"/>
    <property type="match status" value="1"/>
</dbReference>
<dbReference type="EMBL" id="BKZQ01000007">
    <property type="protein sequence ID" value="GER69540.1"/>
    <property type="molecule type" value="Genomic_DNA"/>
</dbReference>
<dbReference type="CDD" id="cd00383">
    <property type="entry name" value="trans_reg_C"/>
    <property type="match status" value="1"/>
</dbReference>
<keyword evidence="5 8" id="KW-0238">DNA-binding</keyword>
<dbReference type="GO" id="GO:0006355">
    <property type="term" value="P:regulation of DNA-templated transcription"/>
    <property type="evidence" value="ECO:0007669"/>
    <property type="project" value="InterPro"/>
</dbReference>
<dbReference type="RefSeq" id="WP_151680972.1">
    <property type="nucleotide sequence ID" value="NZ_BKZP01000006.1"/>
</dbReference>
<keyword evidence="3" id="KW-0902">Two-component regulatory system</keyword>
<proteinExistence type="predicted"/>
<evidence type="ECO:0000256" key="7">
    <source>
        <dbReference type="PROSITE-ProRule" id="PRU00169"/>
    </source>
</evidence>
<name>A0A5J4JGC8_9BACI</name>
<dbReference type="GO" id="GO:0032993">
    <property type="term" value="C:protein-DNA complex"/>
    <property type="evidence" value="ECO:0007669"/>
    <property type="project" value="TreeGrafter"/>
</dbReference>
<dbReference type="SUPFAM" id="SSF52172">
    <property type="entry name" value="CheY-like"/>
    <property type="match status" value="1"/>
</dbReference>
<keyword evidence="6" id="KW-0804">Transcription</keyword>
<dbReference type="Gene3D" id="6.10.250.690">
    <property type="match status" value="1"/>
</dbReference>
<evidence type="ECO:0000256" key="2">
    <source>
        <dbReference type="ARBA" id="ARBA00022553"/>
    </source>
</evidence>
<evidence type="ECO:0000259" key="10">
    <source>
        <dbReference type="PROSITE" id="PS51755"/>
    </source>
</evidence>
<dbReference type="InterPro" id="IPR001867">
    <property type="entry name" value="OmpR/PhoB-type_DNA-bd"/>
</dbReference>
<evidence type="ECO:0000256" key="1">
    <source>
        <dbReference type="ARBA" id="ARBA00004496"/>
    </source>
</evidence>
<organism evidence="11 12">
    <name type="scientific">Weizmannia acidilactici</name>
    <dbReference type="NCBI Taxonomy" id="2607726"/>
    <lineage>
        <taxon>Bacteria</taxon>
        <taxon>Bacillati</taxon>
        <taxon>Bacillota</taxon>
        <taxon>Bacilli</taxon>
        <taxon>Bacillales</taxon>
        <taxon>Bacillaceae</taxon>
        <taxon>Heyndrickxia</taxon>
    </lineage>
</organism>
<dbReference type="Pfam" id="PF00072">
    <property type="entry name" value="Response_reg"/>
    <property type="match status" value="1"/>
</dbReference>
<dbReference type="GO" id="GO:0005829">
    <property type="term" value="C:cytosol"/>
    <property type="evidence" value="ECO:0007669"/>
    <property type="project" value="TreeGrafter"/>
</dbReference>
<evidence type="ECO:0000256" key="6">
    <source>
        <dbReference type="ARBA" id="ARBA00023163"/>
    </source>
</evidence>
<dbReference type="GO" id="GO:0000976">
    <property type="term" value="F:transcription cis-regulatory region binding"/>
    <property type="evidence" value="ECO:0007669"/>
    <property type="project" value="TreeGrafter"/>
</dbReference>
<feature type="DNA-binding region" description="OmpR/PhoB-type" evidence="8">
    <location>
        <begin position="124"/>
        <end position="222"/>
    </location>
</feature>
<dbReference type="Proteomes" id="UP000391919">
    <property type="component" value="Unassembled WGS sequence"/>
</dbReference>
<evidence type="ECO:0000256" key="4">
    <source>
        <dbReference type="ARBA" id="ARBA00023015"/>
    </source>
</evidence>
<feature type="domain" description="Response regulatory" evidence="9">
    <location>
        <begin position="2"/>
        <end position="116"/>
    </location>
</feature>
<evidence type="ECO:0000256" key="8">
    <source>
        <dbReference type="PROSITE-ProRule" id="PRU01091"/>
    </source>
</evidence>
<dbReference type="Pfam" id="PF00486">
    <property type="entry name" value="Trans_reg_C"/>
    <property type="match status" value="1"/>
</dbReference>
<dbReference type="Gene3D" id="1.10.10.10">
    <property type="entry name" value="Winged helix-like DNA-binding domain superfamily/Winged helix DNA-binding domain"/>
    <property type="match status" value="1"/>
</dbReference>
<sequence>MKILLAEDDKRFGNLLCHMLEKEKHQVAWEQDGVRAYDEALFVPYDMLILDWMMPRLDGLEICRKLREQGFQGGIIMVTARDAVNDVVAGLRAGADDYIVKPFAFEELLARIYALQRREWKTYKETLSCGYLTLHLESKQAEAHGEMIPLTRKEYQLCEYLMRNKNLVVPREKIVEQIWGPEEDVSDNALDALVKLLRKKIDRKGDSSLIETVRGIGYRMNDGRHV</sequence>
<gene>
    <name evidence="11" type="ORF">BpJC7_08430</name>
</gene>
<dbReference type="InterPro" id="IPR039420">
    <property type="entry name" value="WalR-like"/>
</dbReference>
<dbReference type="Gene3D" id="3.40.50.2300">
    <property type="match status" value="1"/>
</dbReference>
<accession>A0A5J4JGC8</accession>
<keyword evidence="4" id="KW-0805">Transcription regulation</keyword>
<evidence type="ECO:0000313" key="12">
    <source>
        <dbReference type="Proteomes" id="UP000391919"/>
    </source>
</evidence>
<protein>
    <submittedName>
        <fullName evidence="11">DNA-binding response regulator</fullName>
    </submittedName>
</protein>
<dbReference type="InterPro" id="IPR016032">
    <property type="entry name" value="Sig_transdc_resp-reg_C-effctor"/>
</dbReference>
<reference evidence="11 12" key="1">
    <citation type="submission" date="2019-09" db="EMBL/GenBank/DDBJ databases">
        <title>Draft genome sequence of Bacillus sp. JC-7.</title>
        <authorList>
            <person name="Tanaka N."/>
            <person name="Shiwa Y."/>
            <person name="Fujita N."/>
            <person name="Tanasupawat S."/>
        </authorList>
    </citation>
    <scope>NUCLEOTIDE SEQUENCE [LARGE SCALE GENOMIC DNA]</scope>
    <source>
        <strain evidence="11 12">JC-7</strain>
    </source>
</reference>
<feature type="domain" description="OmpR/PhoB-type" evidence="10">
    <location>
        <begin position="124"/>
        <end position="222"/>
    </location>
</feature>
<keyword evidence="12" id="KW-1185">Reference proteome</keyword>
<evidence type="ECO:0000256" key="5">
    <source>
        <dbReference type="ARBA" id="ARBA00023125"/>
    </source>
</evidence>
<dbReference type="PANTHER" id="PTHR48111">
    <property type="entry name" value="REGULATOR OF RPOS"/>
    <property type="match status" value="1"/>
</dbReference>
<dbReference type="AlphaFoldDB" id="A0A5J4JGC8"/>
<evidence type="ECO:0000259" key="9">
    <source>
        <dbReference type="PROSITE" id="PS50110"/>
    </source>
</evidence>
<dbReference type="PANTHER" id="PTHR48111:SF22">
    <property type="entry name" value="REGULATOR OF RPOS"/>
    <property type="match status" value="1"/>
</dbReference>
<evidence type="ECO:0000313" key="11">
    <source>
        <dbReference type="EMBL" id="GER69540.1"/>
    </source>
</evidence>
<comment type="subcellular location">
    <subcellularLocation>
        <location evidence="1">Cytoplasm</location>
    </subcellularLocation>
</comment>
<evidence type="ECO:0000256" key="3">
    <source>
        <dbReference type="ARBA" id="ARBA00023012"/>
    </source>
</evidence>
<dbReference type="InterPro" id="IPR011006">
    <property type="entry name" value="CheY-like_superfamily"/>
</dbReference>
<dbReference type="InterPro" id="IPR036388">
    <property type="entry name" value="WH-like_DNA-bd_sf"/>
</dbReference>
<keyword evidence="2 7" id="KW-0597">Phosphoprotein</keyword>
<dbReference type="InterPro" id="IPR001789">
    <property type="entry name" value="Sig_transdc_resp-reg_receiver"/>
</dbReference>
<dbReference type="SMART" id="SM00448">
    <property type="entry name" value="REC"/>
    <property type="match status" value="1"/>
</dbReference>
<dbReference type="SMART" id="SM00862">
    <property type="entry name" value="Trans_reg_C"/>
    <property type="match status" value="1"/>
</dbReference>
<dbReference type="GO" id="GO:0000156">
    <property type="term" value="F:phosphorelay response regulator activity"/>
    <property type="evidence" value="ECO:0007669"/>
    <property type="project" value="TreeGrafter"/>
</dbReference>
<dbReference type="PROSITE" id="PS50110">
    <property type="entry name" value="RESPONSE_REGULATORY"/>
    <property type="match status" value="1"/>
</dbReference>
<comment type="caution">
    <text evidence="11">The sequence shown here is derived from an EMBL/GenBank/DDBJ whole genome shotgun (WGS) entry which is preliminary data.</text>
</comment>